<dbReference type="PANTHER" id="PTHR47926:SF452">
    <property type="entry name" value="PENTATRICOPEPTIDE REPEAT-CONTAINING PROTEIN"/>
    <property type="match status" value="1"/>
</dbReference>
<evidence type="ECO:0000313" key="5">
    <source>
        <dbReference type="RefSeq" id="XP_027189156.1"/>
    </source>
</evidence>
<dbReference type="GO" id="GO:0009451">
    <property type="term" value="P:RNA modification"/>
    <property type="evidence" value="ECO:0007669"/>
    <property type="project" value="InterPro"/>
</dbReference>
<dbReference type="RefSeq" id="XP_027189156.1">
    <property type="nucleotide sequence ID" value="XM_027333355.1"/>
</dbReference>
<dbReference type="AlphaFoldDB" id="A0A1S3E536"/>
<feature type="repeat" description="PPR" evidence="2">
    <location>
        <begin position="531"/>
        <end position="566"/>
    </location>
</feature>
<dbReference type="Pfam" id="PF20431">
    <property type="entry name" value="E_motif"/>
    <property type="match status" value="1"/>
</dbReference>
<reference evidence="4 5" key="2">
    <citation type="submission" date="2025-04" db="UniProtKB">
        <authorList>
            <consortium name="RefSeq"/>
        </authorList>
    </citation>
    <scope>IDENTIFICATION</scope>
    <source>
        <tissue evidence="4 5">Etiolated seedlings</tissue>
    </source>
</reference>
<evidence type="ECO:0000256" key="1">
    <source>
        <dbReference type="ARBA" id="ARBA00022737"/>
    </source>
</evidence>
<proteinExistence type="predicted"/>
<dbReference type="InterPro" id="IPR046848">
    <property type="entry name" value="E_motif"/>
</dbReference>
<dbReference type="InterPro" id="IPR011990">
    <property type="entry name" value="TPR-like_helical_dom_sf"/>
</dbReference>
<dbReference type="Pfam" id="PF13041">
    <property type="entry name" value="PPR_2"/>
    <property type="match status" value="3"/>
</dbReference>
<dbReference type="RefSeq" id="XP_012570494.1">
    <property type="nucleotide sequence ID" value="XM_012715040.2"/>
</dbReference>
<dbReference type="Pfam" id="PF13812">
    <property type="entry name" value="PPR_3"/>
    <property type="match status" value="1"/>
</dbReference>
<dbReference type="NCBIfam" id="TIGR00756">
    <property type="entry name" value="PPR"/>
    <property type="match status" value="6"/>
</dbReference>
<sequence>MLSFEFLRRYLVSKHNKFSICASAITLCLKTCVSLGTPEFGRGVHVDSIKLNLNSNCFVGSSLIRLYSQYGKIKDAHKVFDEITDKDIVAYTSIITAYAHSGDSSAYVAFTIASTMQQQGLIPNRVTLVSLMHASTKSGALLEGRGIHGYAVRRGIGLCDDVFETTLLDMYCKCGGIGIAASAFNKMDALSTKNVGSWNTLISAFLRSGKALEAFELFRRMMCRNILPDLLTLANAILCCSELNYLRRGMSIHGYMIRMGVELDLVASTALVDLYCKLDVTKARKLFQRLANKDAVVYNVMMIGYLENDFAVDAVNIFREMIKMDVSLNVALFLNLISAVSKLSDIRLARSIHGYVLRHMHITHVEIENQMIHAYAKCGYVVDAREFFNRMGTRDLVSWTSMITGYVYDGHIDEAIILFRLLQRENLKIDSITLIGLLQALSQLGCLNFVKEVHCFSYRFFHGRELSVNNSLITTYAKCGKLRTARYIFQQMAERCLTSWNAMIGAYAMHGNYTEVLKLFDHMKFEKIRPDEVTFTSLLTACSHSGLVEEGLQIFRIMMKEYAIIPGEVHYNCIVDLLSRAGRLTEAYNVVKSMPSTHSSAALSALLSACRLYGDTEIGEAIAKQILKSEPHSSGAYALVSNICAQGGRWNEVAEIRAMTKNTELRSTPGYSLIQMNSTNSHSNARDCGSYNFQLRHHCMSICLPPWFGTRYYSYSQIIRVS</sequence>
<feature type="repeat" description="PPR" evidence="2">
    <location>
        <begin position="496"/>
        <end position="530"/>
    </location>
</feature>
<protein>
    <submittedName>
        <fullName evidence="4 5">Pentatricopeptide repeat-containing protein At4g21300-like</fullName>
    </submittedName>
</protein>
<dbReference type="eggNOG" id="KOG4197">
    <property type="taxonomic scope" value="Eukaryota"/>
</dbReference>
<dbReference type="GO" id="GO:0003723">
    <property type="term" value="F:RNA binding"/>
    <property type="evidence" value="ECO:0007669"/>
    <property type="project" value="InterPro"/>
</dbReference>
<dbReference type="PANTHER" id="PTHR47926">
    <property type="entry name" value="PENTATRICOPEPTIDE REPEAT-CONTAINING PROTEIN"/>
    <property type="match status" value="1"/>
</dbReference>
<dbReference type="InterPro" id="IPR002885">
    <property type="entry name" value="PPR_rpt"/>
</dbReference>
<keyword evidence="1" id="KW-0677">Repeat</keyword>
<dbReference type="InterPro" id="IPR046960">
    <property type="entry name" value="PPR_At4g14850-like_plant"/>
</dbReference>
<dbReference type="FunFam" id="1.25.40.10:FF:000090">
    <property type="entry name" value="Pentatricopeptide repeat-containing protein, chloroplastic"/>
    <property type="match status" value="1"/>
</dbReference>
<dbReference type="FunFam" id="1.25.40.10:FF:000381">
    <property type="entry name" value="Pentatricopeptide repeat-containing protein"/>
    <property type="match status" value="1"/>
</dbReference>
<feature type="repeat" description="PPR" evidence="2">
    <location>
        <begin position="395"/>
        <end position="429"/>
    </location>
</feature>
<evidence type="ECO:0000313" key="4">
    <source>
        <dbReference type="RefSeq" id="XP_012570494.1"/>
    </source>
</evidence>
<dbReference type="OrthoDB" id="308440at2759"/>
<gene>
    <name evidence="4 5" type="primary">LOC101500648</name>
</gene>
<feature type="repeat" description="PPR" evidence="2">
    <location>
        <begin position="194"/>
        <end position="228"/>
    </location>
</feature>
<dbReference type="Proteomes" id="UP000087171">
    <property type="component" value="Chromosome Ca4"/>
</dbReference>
<keyword evidence="3" id="KW-1185">Reference proteome</keyword>
<dbReference type="Pfam" id="PF01535">
    <property type="entry name" value="PPR"/>
    <property type="match status" value="4"/>
</dbReference>
<feature type="repeat" description="PPR" evidence="2">
    <location>
        <begin position="294"/>
        <end position="328"/>
    </location>
</feature>
<feature type="repeat" description="PPR" evidence="2">
    <location>
        <begin position="87"/>
        <end position="123"/>
    </location>
</feature>
<evidence type="ECO:0000313" key="3">
    <source>
        <dbReference type="Proteomes" id="UP000087171"/>
    </source>
</evidence>
<evidence type="ECO:0000256" key="2">
    <source>
        <dbReference type="PROSITE-ProRule" id="PRU00708"/>
    </source>
</evidence>
<accession>A0A1S3E536</accession>
<dbReference type="PROSITE" id="PS51375">
    <property type="entry name" value="PPR"/>
    <property type="match status" value="6"/>
</dbReference>
<dbReference type="Gene3D" id="1.25.40.10">
    <property type="entry name" value="Tetratricopeptide repeat domain"/>
    <property type="match status" value="5"/>
</dbReference>
<name>A0A1S3E536_CICAR</name>
<reference evidence="3" key="1">
    <citation type="journal article" date="2013" name="Nat. Biotechnol.">
        <title>Draft genome sequence of chickpea (Cicer arietinum) provides a resource for trait improvement.</title>
        <authorList>
            <person name="Varshney R.K."/>
            <person name="Song C."/>
            <person name="Saxena R.K."/>
            <person name="Azam S."/>
            <person name="Yu S."/>
            <person name="Sharpe A.G."/>
            <person name="Cannon S."/>
            <person name="Baek J."/>
            <person name="Rosen B.D."/>
            <person name="Tar'an B."/>
            <person name="Millan T."/>
            <person name="Zhang X."/>
            <person name="Ramsay L.D."/>
            <person name="Iwata A."/>
            <person name="Wang Y."/>
            <person name="Nelson W."/>
            <person name="Farmer A.D."/>
            <person name="Gaur P.M."/>
            <person name="Soderlund C."/>
            <person name="Penmetsa R.V."/>
            <person name="Xu C."/>
            <person name="Bharti A.K."/>
            <person name="He W."/>
            <person name="Winter P."/>
            <person name="Zhao S."/>
            <person name="Hane J.K."/>
            <person name="Carrasquilla-Garcia N."/>
            <person name="Condie J.A."/>
            <person name="Upadhyaya H.D."/>
            <person name="Luo M.C."/>
            <person name="Thudi M."/>
            <person name="Gowda C.L."/>
            <person name="Singh N.P."/>
            <person name="Lichtenzveig J."/>
            <person name="Gali K.K."/>
            <person name="Rubio J."/>
            <person name="Nadarajan N."/>
            <person name="Dolezel J."/>
            <person name="Bansal K.C."/>
            <person name="Xu X."/>
            <person name="Edwards D."/>
            <person name="Zhang G."/>
            <person name="Kahl G."/>
            <person name="Gil J."/>
            <person name="Singh K.B."/>
            <person name="Datta S.K."/>
            <person name="Jackson S.A."/>
            <person name="Wang J."/>
            <person name="Cook D.R."/>
        </authorList>
    </citation>
    <scope>NUCLEOTIDE SEQUENCE [LARGE SCALE GENOMIC DNA]</scope>
    <source>
        <strain evidence="3">cv. CDC Frontier</strain>
    </source>
</reference>
<organism evidence="3 4">
    <name type="scientific">Cicer arietinum</name>
    <name type="common">Chickpea</name>
    <name type="synonym">Garbanzo</name>
    <dbReference type="NCBI Taxonomy" id="3827"/>
    <lineage>
        <taxon>Eukaryota</taxon>
        <taxon>Viridiplantae</taxon>
        <taxon>Streptophyta</taxon>
        <taxon>Embryophyta</taxon>
        <taxon>Tracheophyta</taxon>
        <taxon>Spermatophyta</taxon>
        <taxon>Magnoliopsida</taxon>
        <taxon>eudicotyledons</taxon>
        <taxon>Gunneridae</taxon>
        <taxon>Pentapetalae</taxon>
        <taxon>rosids</taxon>
        <taxon>fabids</taxon>
        <taxon>Fabales</taxon>
        <taxon>Fabaceae</taxon>
        <taxon>Papilionoideae</taxon>
        <taxon>50 kb inversion clade</taxon>
        <taxon>NPAAA clade</taxon>
        <taxon>Hologalegina</taxon>
        <taxon>IRL clade</taxon>
        <taxon>Cicereae</taxon>
        <taxon>Cicer</taxon>
    </lineage>
</organism>